<dbReference type="SMART" id="SM00874">
    <property type="entry name" value="B5"/>
    <property type="match status" value="1"/>
</dbReference>
<dbReference type="InterPro" id="IPR020825">
    <property type="entry name" value="Phe-tRNA_synthase-like_B3/B4"/>
</dbReference>
<keyword evidence="15" id="KW-0648">Protein biosynthesis</keyword>
<evidence type="ECO:0000256" key="1">
    <source>
        <dbReference type="ARBA" id="ARBA00001946"/>
    </source>
</evidence>
<dbReference type="PANTHER" id="PTHR10947:SF0">
    <property type="entry name" value="PHENYLALANINE--TRNA LIGASE BETA SUBUNIT"/>
    <property type="match status" value="1"/>
</dbReference>
<dbReference type="Pfam" id="PF01588">
    <property type="entry name" value="tRNA_bind"/>
    <property type="match status" value="1"/>
</dbReference>
<dbReference type="InterPro" id="IPR005121">
    <property type="entry name" value="Fdx_antiC-bd"/>
</dbReference>
<organism evidence="22">
    <name type="scientific">freshwater metagenome</name>
    <dbReference type="NCBI Taxonomy" id="449393"/>
    <lineage>
        <taxon>unclassified sequences</taxon>
        <taxon>metagenomes</taxon>
        <taxon>ecological metagenomes</taxon>
    </lineage>
</organism>
<dbReference type="Pfam" id="PF03484">
    <property type="entry name" value="B5"/>
    <property type="match status" value="1"/>
</dbReference>
<evidence type="ECO:0000256" key="3">
    <source>
        <dbReference type="ARBA" id="ARBA00008653"/>
    </source>
</evidence>
<evidence type="ECO:0000256" key="16">
    <source>
        <dbReference type="ARBA" id="ARBA00023146"/>
    </source>
</evidence>
<keyword evidence="7" id="KW-0963">Cytoplasm</keyword>
<dbReference type="SUPFAM" id="SSF54991">
    <property type="entry name" value="Anticodon-binding domain of PheRS"/>
    <property type="match status" value="1"/>
</dbReference>
<comment type="catalytic activity">
    <reaction evidence="18">
        <text>tRNA(Phe) + L-phenylalanine + ATP = L-phenylalanyl-tRNA(Phe) + AMP + diphosphate + H(+)</text>
        <dbReference type="Rhea" id="RHEA:19413"/>
        <dbReference type="Rhea" id="RHEA-COMP:9668"/>
        <dbReference type="Rhea" id="RHEA-COMP:9699"/>
        <dbReference type="ChEBI" id="CHEBI:15378"/>
        <dbReference type="ChEBI" id="CHEBI:30616"/>
        <dbReference type="ChEBI" id="CHEBI:33019"/>
        <dbReference type="ChEBI" id="CHEBI:58095"/>
        <dbReference type="ChEBI" id="CHEBI:78442"/>
        <dbReference type="ChEBI" id="CHEBI:78531"/>
        <dbReference type="ChEBI" id="CHEBI:456215"/>
        <dbReference type="EC" id="6.1.1.20"/>
    </reaction>
</comment>
<dbReference type="Gene3D" id="3.30.930.10">
    <property type="entry name" value="Bira Bifunctional Protein, Domain 2"/>
    <property type="match status" value="1"/>
</dbReference>
<evidence type="ECO:0000256" key="10">
    <source>
        <dbReference type="ARBA" id="ARBA00022723"/>
    </source>
</evidence>
<comment type="similarity">
    <text evidence="3">Belongs to the phenylalanyl-tRNA synthetase beta subunit family. Type 1 subfamily.</text>
</comment>
<dbReference type="SUPFAM" id="SSF56037">
    <property type="entry name" value="PheT/TilS domain"/>
    <property type="match status" value="1"/>
</dbReference>
<dbReference type="CDD" id="cd02796">
    <property type="entry name" value="tRNA_bind_bactPheRS"/>
    <property type="match status" value="1"/>
</dbReference>
<keyword evidence="10" id="KW-0479">Metal-binding</keyword>
<name>A0A6J7DPT7_9ZZZZ</name>
<evidence type="ECO:0000256" key="11">
    <source>
        <dbReference type="ARBA" id="ARBA00022741"/>
    </source>
</evidence>
<keyword evidence="11" id="KW-0547">Nucleotide-binding</keyword>
<keyword evidence="12" id="KW-0067">ATP-binding</keyword>
<dbReference type="SMART" id="SM00896">
    <property type="entry name" value="FDX-ACB"/>
    <property type="match status" value="1"/>
</dbReference>
<dbReference type="NCBIfam" id="TIGR00472">
    <property type="entry name" value="pheT_bact"/>
    <property type="match status" value="1"/>
</dbReference>
<reference evidence="22" key="1">
    <citation type="submission" date="2020-05" db="EMBL/GenBank/DDBJ databases">
        <authorList>
            <person name="Chiriac C."/>
            <person name="Salcher M."/>
            <person name="Ghai R."/>
            <person name="Kavagutti S V."/>
        </authorList>
    </citation>
    <scope>NUCLEOTIDE SEQUENCE</scope>
</reference>
<evidence type="ECO:0000256" key="5">
    <source>
        <dbReference type="ARBA" id="ARBA00012814"/>
    </source>
</evidence>
<feature type="domain" description="TRNA-binding" evidence="19">
    <location>
        <begin position="42"/>
        <end position="155"/>
    </location>
</feature>
<dbReference type="InterPro" id="IPR002547">
    <property type="entry name" value="tRNA-bd_dom"/>
</dbReference>
<dbReference type="InterPro" id="IPR004532">
    <property type="entry name" value="Phe-tRNA-ligase_IIc_bsu_bact"/>
</dbReference>
<dbReference type="SUPFAM" id="SSF55681">
    <property type="entry name" value="Class II aaRS and biotin synthetases"/>
    <property type="match status" value="1"/>
</dbReference>
<comment type="subcellular location">
    <subcellularLocation>
        <location evidence="2">Cytoplasm</location>
    </subcellularLocation>
</comment>
<evidence type="ECO:0000256" key="15">
    <source>
        <dbReference type="ARBA" id="ARBA00022917"/>
    </source>
</evidence>
<evidence type="ECO:0000256" key="12">
    <source>
        <dbReference type="ARBA" id="ARBA00022840"/>
    </source>
</evidence>
<dbReference type="InterPro" id="IPR005146">
    <property type="entry name" value="B3/B4_tRNA-bd"/>
</dbReference>
<dbReference type="SUPFAM" id="SSF50249">
    <property type="entry name" value="Nucleic acid-binding proteins"/>
    <property type="match status" value="1"/>
</dbReference>
<keyword evidence="8" id="KW-0820">tRNA-binding</keyword>
<dbReference type="SUPFAM" id="SSF46955">
    <property type="entry name" value="Putative DNA-binding domain"/>
    <property type="match status" value="1"/>
</dbReference>
<dbReference type="PANTHER" id="PTHR10947">
    <property type="entry name" value="PHENYLALANYL-TRNA SYNTHETASE BETA CHAIN AND LEUCINE-RICH REPEAT-CONTAINING PROTEIN 47"/>
    <property type="match status" value="1"/>
</dbReference>
<dbReference type="InterPro" id="IPR036690">
    <property type="entry name" value="Fdx_antiC-bd_sf"/>
</dbReference>
<evidence type="ECO:0000256" key="17">
    <source>
        <dbReference type="ARBA" id="ARBA00033189"/>
    </source>
</evidence>
<evidence type="ECO:0000256" key="8">
    <source>
        <dbReference type="ARBA" id="ARBA00022555"/>
    </source>
</evidence>
<dbReference type="InterPro" id="IPR041616">
    <property type="entry name" value="PheRS_beta_core"/>
</dbReference>
<dbReference type="InterPro" id="IPR045864">
    <property type="entry name" value="aa-tRNA-synth_II/BPL/LPL"/>
</dbReference>
<dbReference type="InterPro" id="IPR033714">
    <property type="entry name" value="tRNA_bind_bactPheRS"/>
</dbReference>
<evidence type="ECO:0000259" key="19">
    <source>
        <dbReference type="PROSITE" id="PS50886"/>
    </source>
</evidence>
<dbReference type="Pfam" id="PF03483">
    <property type="entry name" value="B3_4"/>
    <property type="match status" value="1"/>
</dbReference>
<protein>
    <recommendedName>
        <fullName evidence="6">Phenylalanine--tRNA ligase beta subunit</fullName>
        <ecNumber evidence="5">6.1.1.20</ecNumber>
    </recommendedName>
    <alternativeName>
        <fullName evidence="17">Phenylalanyl-tRNA synthetase beta subunit</fullName>
    </alternativeName>
</protein>
<comment type="subunit">
    <text evidence="4">Tetramer of two alpha and two beta subunits.</text>
</comment>
<dbReference type="CDD" id="cd00769">
    <property type="entry name" value="PheRS_beta_core"/>
    <property type="match status" value="1"/>
</dbReference>
<gene>
    <name evidence="22" type="ORF">UFOPK3402_00780</name>
</gene>
<dbReference type="GO" id="GO:0006432">
    <property type="term" value="P:phenylalanyl-tRNA aminoacylation"/>
    <property type="evidence" value="ECO:0007669"/>
    <property type="project" value="InterPro"/>
</dbReference>
<dbReference type="InterPro" id="IPR005147">
    <property type="entry name" value="tRNA_synthase_B5-dom"/>
</dbReference>
<dbReference type="EC" id="6.1.1.20" evidence="5"/>
<feature type="domain" description="B5" evidence="21">
    <location>
        <begin position="409"/>
        <end position="484"/>
    </location>
</feature>
<dbReference type="PROSITE" id="PS51447">
    <property type="entry name" value="FDX_ACB"/>
    <property type="match status" value="1"/>
</dbReference>
<dbReference type="InterPro" id="IPR009061">
    <property type="entry name" value="DNA-bd_dom_put_sf"/>
</dbReference>
<dbReference type="GO" id="GO:0004826">
    <property type="term" value="F:phenylalanine-tRNA ligase activity"/>
    <property type="evidence" value="ECO:0007669"/>
    <property type="project" value="UniProtKB-EC"/>
</dbReference>
<dbReference type="Gene3D" id="3.30.70.380">
    <property type="entry name" value="Ferrodoxin-fold anticodon-binding domain"/>
    <property type="match status" value="1"/>
</dbReference>
<evidence type="ECO:0000256" key="2">
    <source>
        <dbReference type="ARBA" id="ARBA00004496"/>
    </source>
</evidence>
<evidence type="ECO:0000259" key="21">
    <source>
        <dbReference type="PROSITE" id="PS51483"/>
    </source>
</evidence>
<dbReference type="FunFam" id="3.30.70.380:FF:000001">
    <property type="entry name" value="Phenylalanine--tRNA ligase beta subunit"/>
    <property type="match status" value="1"/>
</dbReference>
<dbReference type="Gene3D" id="3.30.56.10">
    <property type="match status" value="2"/>
</dbReference>
<accession>A0A6J7DPT7</accession>
<dbReference type="InterPro" id="IPR012340">
    <property type="entry name" value="NA-bd_OB-fold"/>
</dbReference>
<keyword evidence="14" id="KW-0694">RNA-binding</keyword>
<dbReference type="GO" id="GO:0000049">
    <property type="term" value="F:tRNA binding"/>
    <property type="evidence" value="ECO:0007669"/>
    <property type="project" value="UniProtKB-KW"/>
</dbReference>
<dbReference type="EMBL" id="CAFBLS010000080">
    <property type="protein sequence ID" value="CAB4872651.1"/>
    <property type="molecule type" value="Genomic_DNA"/>
</dbReference>
<dbReference type="AlphaFoldDB" id="A0A6J7DPT7"/>
<dbReference type="PROSITE" id="PS51483">
    <property type="entry name" value="B5"/>
    <property type="match status" value="1"/>
</dbReference>
<dbReference type="Gene3D" id="3.50.40.10">
    <property type="entry name" value="Phenylalanyl-trna Synthetase, Chain B, domain 3"/>
    <property type="match status" value="1"/>
</dbReference>
<dbReference type="GO" id="GO:0005524">
    <property type="term" value="F:ATP binding"/>
    <property type="evidence" value="ECO:0007669"/>
    <property type="project" value="UniProtKB-KW"/>
</dbReference>
<evidence type="ECO:0000256" key="7">
    <source>
        <dbReference type="ARBA" id="ARBA00022490"/>
    </source>
</evidence>
<evidence type="ECO:0000313" key="22">
    <source>
        <dbReference type="EMBL" id="CAB4872651.1"/>
    </source>
</evidence>
<dbReference type="InterPro" id="IPR045060">
    <property type="entry name" value="Phe-tRNA-ligase_IIc_bsu"/>
</dbReference>
<dbReference type="PROSITE" id="PS50886">
    <property type="entry name" value="TRBD"/>
    <property type="match status" value="1"/>
</dbReference>
<dbReference type="GO" id="GO:0000287">
    <property type="term" value="F:magnesium ion binding"/>
    <property type="evidence" value="ECO:0007669"/>
    <property type="project" value="InterPro"/>
</dbReference>
<feature type="domain" description="FDX-ACB" evidence="20">
    <location>
        <begin position="733"/>
        <end position="826"/>
    </location>
</feature>
<evidence type="ECO:0000259" key="20">
    <source>
        <dbReference type="PROSITE" id="PS51447"/>
    </source>
</evidence>
<dbReference type="SMART" id="SM00873">
    <property type="entry name" value="B3_4"/>
    <property type="match status" value="1"/>
</dbReference>
<evidence type="ECO:0000256" key="4">
    <source>
        <dbReference type="ARBA" id="ARBA00011209"/>
    </source>
</evidence>
<keyword evidence="9" id="KW-0436">Ligase</keyword>
<dbReference type="HAMAP" id="MF_00283">
    <property type="entry name" value="Phe_tRNA_synth_beta1"/>
    <property type="match status" value="1"/>
</dbReference>
<comment type="cofactor">
    <cofactor evidence="1">
        <name>Mg(2+)</name>
        <dbReference type="ChEBI" id="CHEBI:18420"/>
    </cofactor>
</comment>
<evidence type="ECO:0000256" key="13">
    <source>
        <dbReference type="ARBA" id="ARBA00022842"/>
    </source>
</evidence>
<evidence type="ECO:0000256" key="18">
    <source>
        <dbReference type="ARBA" id="ARBA00049255"/>
    </source>
</evidence>
<evidence type="ECO:0000256" key="6">
    <source>
        <dbReference type="ARBA" id="ARBA00017032"/>
    </source>
</evidence>
<keyword evidence="13" id="KW-0460">Magnesium</keyword>
<proteinExistence type="inferred from homology"/>
<dbReference type="Pfam" id="PF17759">
    <property type="entry name" value="tRNA_synthFbeta"/>
    <property type="match status" value="1"/>
</dbReference>
<dbReference type="Gene3D" id="2.40.50.140">
    <property type="entry name" value="Nucleic acid-binding proteins"/>
    <property type="match status" value="1"/>
</dbReference>
<evidence type="ECO:0000256" key="9">
    <source>
        <dbReference type="ARBA" id="ARBA00022598"/>
    </source>
</evidence>
<dbReference type="Pfam" id="PF03147">
    <property type="entry name" value="FDX-ACB"/>
    <property type="match status" value="1"/>
</dbReference>
<evidence type="ECO:0000256" key="14">
    <source>
        <dbReference type="ARBA" id="ARBA00022884"/>
    </source>
</evidence>
<sequence>MRAPVSWLRTMVDIPSDQGGRDIAEHLVGAGLEVETVELIGEGVVGEIVLGLVVEIEELTEFKKPIRWCQVDVGPEHGGVRGVICGARNFSVGDRVVVALPGTVLPGGFEIAARETYGHTSNGMICSERELGLGDNHDGIMVLPAESGEIGADAATIVGVGDEVLDIAVTPDRGYALSMRGIARELATAYGVAFDDPGTVFVELPAPAADAVPAECASLDFSACGLFTLRTIVGFDPKAPSPQWMQRRLVACGMRPVSLAVDVTNYVMLELGQPLHAFDLDKLQGAVRADWATPGAEFETLDHVVRTLQADDLVIRDDRGIIGLAGVMGGLESEIDDSTVSIALEAAHFTAGVIARSSRRHRLSSEASRRFERGVDRVLAPYASARAAALLIEFGGGRYVGMTAVEGAMDPTVIAMHSSEPSSVAGMPIDGETVVRMLESVGCLVADEAGRLSVTVPAWRADLTDPADLIEEVVRLVGYDELPSTLPTSALGHGLTKAQRMRRRIGMALAARGGVEVLTYPFVGDHEIDALRVAEGDPRRSRVRLANPISDEQPLLRASLLPGLVAAARRNIGRGTSDLSLFEVGAVVRGVVGSPVARPSIERRPSDAEWASLNAMLPEQPSLVAMVLTGDRVKQGWWGEARPQDWSDAIEWAQVVAHVIGLRLTVERGDDPTFHPGRCAVLLVGDRAVGVAGELHPRVIEGTSLPERSCAMELHLDELLALAPEVRPAPSVGTQPVAKEDIALVVPDGVPAQAVEQALRAGAGALLESVRLFDVYRGAQVESGHRSLAFALRFRAPDRTLDATEIQSARHAALQAAEAACGARLR</sequence>
<dbReference type="GO" id="GO:0009328">
    <property type="term" value="C:phenylalanine-tRNA ligase complex"/>
    <property type="evidence" value="ECO:0007669"/>
    <property type="project" value="TreeGrafter"/>
</dbReference>
<dbReference type="FunFam" id="3.30.930.10:FF:000130">
    <property type="entry name" value="Phenylalanine--tRNA ligase beta subunit"/>
    <property type="match status" value="1"/>
</dbReference>
<keyword evidence="16" id="KW-0030">Aminoacyl-tRNA synthetase</keyword>